<dbReference type="InterPro" id="IPR032689">
    <property type="entry name" value="TraG-D_C"/>
</dbReference>
<evidence type="ECO:0000313" key="3">
    <source>
        <dbReference type="Proteomes" id="UP001189756"/>
    </source>
</evidence>
<dbReference type="AlphaFoldDB" id="A0AAD2F5F8"/>
<evidence type="ECO:0000313" key="2">
    <source>
        <dbReference type="EMBL" id="CAJ0804407.1"/>
    </source>
</evidence>
<dbReference type="SUPFAM" id="SSF52540">
    <property type="entry name" value="P-loop containing nucleoside triphosphate hydrolases"/>
    <property type="match status" value="1"/>
</dbReference>
<dbReference type="RefSeq" id="WP_045220600.1">
    <property type="nucleotide sequence ID" value="NZ_CATZAZ010000011.1"/>
</dbReference>
<proteinExistence type="predicted"/>
<dbReference type="Gene3D" id="3.40.50.300">
    <property type="entry name" value="P-loop containing nucleotide triphosphate hydrolases"/>
    <property type="match status" value="2"/>
</dbReference>
<organism evidence="2 3">
    <name type="scientific">Ralstonia thomasii</name>
    <dbReference type="NCBI Taxonomy" id="3058596"/>
    <lineage>
        <taxon>Bacteria</taxon>
        <taxon>Pseudomonadati</taxon>
        <taxon>Pseudomonadota</taxon>
        <taxon>Betaproteobacteria</taxon>
        <taxon>Burkholderiales</taxon>
        <taxon>Burkholderiaceae</taxon>
        <taxon>Ralstonia</taxon>
    </lineage>
</organism>
<reference evidence="2" key="1">
    <citation type="submission" date="2023-07" db="EMBL/GenBank/DDBJ databases">
        <authorList>
            <person name="Peeters C."/>
        </authorList>
    </citation>
    <scope>NUCLEOTIDE SEQUENCE</scope>
    <source>
        <strain evidence="2">R-77560</strain>
    </source>
</reference>
<dbReference type="PANTHER" id="PTHR30121">
    <property type="entry name" value="UNCHARACTERIZED PROTEIN YJGR-RELATED"/>
    <property type="match status" value="1"/>
</dbReference>
<accession>A0AAD2F5F8</accession>
<dbReference type="EMBL" id="CATZAZ010000011">
    <property type="protein sequence ID" value="CAJ0804407.1"/>
    <property type="molecule type" value="Genomic_DNA"/>
</dbReference>
<name>A0AAD2F5F8_9RALS</name>
<protein>
    <recommendedName>
        <fullName evidence="1">TraD/TraG TraM recognition site domain-containing protein</fullName>
    </recommendedName>
</protein>
<dbReference type="Pfam" id="PF12696">
    <property type="entry name" value="TraG-D_C"/>
    <property type="match status" value="1"/>
</dbReference>
<evidence type="ECO:0000259" key="1">
    <source>
        <dbReference type="Pfam" id="PF12696"/>
    </source>
</evidence>
<feature type="domain" description="TraD/TraG TraM recognition site" evidence="1">
    <location>
        <begin position="388"/>
        <end position="488"/>
    </location>
</feature>
<dbReference type="InterPro" id="IPR027417">
    <property type="entry name" value="P-loop_NTPase"/>
</dbReference>
<sequence length="577" mass="63146">MSRLGFRNFLDLRLGGFQDTTALLAAIGSGLLATPSLNDLPGALFASTAMSAAGIMSLSGRFDSLFDRRAHRSSVFINSDTEHAVERLSRDILTGAWDGVLLGYTVDGNEPIIVSWDDWMRHVFIVGQSGMGKTVLGEWVMFQQIMRGGGLLWIDGKVDASNVRKLDAMCAYAGRRDDLRIINPGDPSFSNTYNSILKGDPDEVASRVLSLIPSTESNAGADYYKQKSNQGMTTLVGAIQSAKMAYSFSDIAILLQNERALQYLSTLLPISTDAGRELALFIDSLKTVDRQGQRVIDIKKINDLFGGLGGRMHMFGSGNFGQITNTYDPEVDLYEAVRRNQIVYLPLPTMGKNEAATNFGKLAIGDFRSAIAKVQSLPPEQRPDPPYLGFFDEAGSYVTPAWSRMFEQSRSARLVMMPAIQTIANLDAVSSELREMVLGNTVVKVSFRIGTEDTAEHVTNFFGTEQVASVSVSMGRGGGISASAGTGQKQNVSLATNAGYSEKYQEVQRIPINDLKRLEKGECIVSIGGKSVYHVKVPMVQFSKSFMDSIGEPQINHSRRKFVRGLNLYAEAPRWLS</sequence>
<comment type="caution">
    <text evidence="2">The sequence shown here is derived from an EMBL/GenBank/DDBJ whole genome shotgun (WGS) entry which is preliminary data.</text>
</comment>
<dbReference type="InterPro" id="IPR051162">
    <property type="entry name" value="T4SS_component"/>
</dbReference>
<dbReference type="GeneID" id="34794217"/>
<dbReference type="PANTHER" id="PTHR30121:SF6">
    <property type="entry name" value="SLR6007 PROTEIN"/>
    <property type="match status" value="1"/>
</dbReference>
<dbReference type="Proteomes" id="UP001189756">
    <property type="component" value="Unassembled WGS sequence"/>
</dbReference>
<gene>
    <name evidence="2" type="ORF">R77560_04068</name>
</gene>